<dbReference type="SUPFAM" id="SSF50104">
    <property type="entry name" value="Translation proteins SH3-like domain"/>
    <property type="match status" value="1"/>
</dbReference>
<dbReference type="InterPro" id="IPR043425">
    <property type="entry name" value="NusG-like"/>
</dbReference>
<keyword evidence="1 5" id="KW-0806">Transcription termination</keyword>
<evidence type="ECO:0000256" key="3">
    <source>
        <dbReference type="ARBA" id="ARBA00023015"/>
    </source>
</evidence>
<gene>
    <name evidence="5" type="primary">nusG</name>
    <name evidence="10" type="ORF">BMONG18_1568</name>
</gene>
<sequence length="366" mass="38379">MNDDELKADAANGDTVSGDVMNDGTVSDGDAQGDAANNHAANNDAVRSDGAVQADDTQAEDTVQSDDASTDDAGATTADASALSTTADSTTEDSTTEAFAAEAPAADDAPTESADSAAVSVDTADAVDTDAVDTDADADAQPAADGETSDGADAADAAAGDDAGARAVKEFSKSLRTLDGKWYVLHTYSGYEKRVKTNVESRVQSFGLEDKIFQVEVPMEEVEKHTDKGKKVVTRVRIPGYVLIRMWPDENARRIVRETEAVTGFVGPTKDPAPLSRKEVVRMMAPMIASEALKEAGDRPAVAKKRTVEVSYAVGDQVTVTDGPFATMAAMVSDVEPTTQKLTVLVSIFGRDTPVELGFDQVEKLV</sequence>
<evidence type="ECO:0000259" key="9">
    <source>
        <dbReference type="SMART" id="SM00738"/>
    </source>
</evidence>
<comment type="function">
    <text evidence="5 7">Participates in transcription elongation, termination and antitermination.</text>
</comment>
<comment type="caution">
    <text evidence="10">The sequence shown here is derived from an EMBL/GenBank/DDBJ whole genome shotgun (WGS) entry which is preliminary data.</text>
</comment>
<keyword evidence="4 5" id="KW-0804">Transcription</keyword>
<feature type="compositionally biased region" description="Low complexity" evidence="8">
    <location>
        <begin position="139"/>
        <end position="158"/>
    </location>
</feature>
<reference evidence="10 11" key="1">
    <citation type="submission" date="2018-07" db="EMBL/GenBank/DDBJ databases">
        <title>The role of parmesan cheese in vectoring bovine microbiota.</title>
        <authorList>
            <person name="Lugli G.A."/>
            <person name="Milani C."/>
        </authorList>
    </citation>
    <scope>NUCLEOTIDE SEQUENCE [LARGE SCALE GENOMIC DNA]</scope>
    <source>
        <strain evidence="10 11">BMONG18</strain>
    </source>
</reference>
<dbReference type="HAMAP" id="MF_00948">
    <property type="entry name" value="NusG"/>
    <property type="match status" value="1"/>
</dbReference>
<dbReference type="AlphaFoldDB" id="A0A423UCB7"/>
<dbReference type="InterPro" id="IPR014722">
    <property type="entry name" value="Rib_uL2_dom2"/>
</dbReference>
<keyword evidence="2 5" id="KW-0889">Transcription antitermination</keyword>
<dbReference type="EMBL" id="QRAJ01000012">
    <property type="protein sequence ID" value="ROT86333.1"/>
    <property type="molecule type" value="Genomic_DNA"/>
</dbReference>
<feature type="compositionally biased region" description="Low complexity" evidence="8">
    <location>
        <begin position="96"/>
        <end position="124"/>
    </location>
</feature>
<evidence type="ECO:0000256" key="4">
    <source>
        <dbReference type="ARBA" id="ARBA00023163"/>
    </source>
</evidence>
<feature type="region of interest" description="Disordered" evidence="8">
    <location>
        <begin position="1"/>
        <end position="158"/>
    </location>
</feature>
<evidence type="ECO:0000256" key="5">
    <source>
        <dbReference type="HAMAP-Rule" id="MF_00948"/>
    </source>
</evidence>
<dbReference type="PROSITE" id="PS01014">
    <property type="entry name" value="NUSG"/>
    <property type="match status" value="1"/>
</dbReference>
<accession>A0A423UCB7</accession>
<dbReference type="SUPFAM" id="SSF82679">
    <property type="entry name" value="N-utilization substance G protein NusG, N-terminal domain"/>
    <property type="match status" value="1"/>
</dbReference>
<feature type="compositionally biased region" description="Low complexity" evidence="8">
    <location>
        <begin position="28"/>
        <end position="45"/>
    </location>
</feature>
<comment type="similarity">
    <text evidence="5 7">Belongs to the NusG family.</text>
</comment>
<dbReference type="PANTHER" id="PTHR30265">
    <property type="entry name" value="RHO-INTERACTING TRANSCRIPTION TERMINATION FACTOR NUSG"/>
    <property type="match status" value="1"/>
</dbReference>
<name>A0A423UCB7_9BIFI</name>
<dbReference type="CDD" id="cd06091">
    <property type="entry name" value="KOW_NusG"/>
    <property type="match status" value="1"/>
</dbReference>
<dbReference type="InterPro" id="IPR006645">
    <property type="entry name" value="NGN-like_dom"/>
</dbReference>
<dbReference type="SMART" id="SM00738">
    <property type="entry name" value="NGN"/>
    <property type="match status" value="1"/>
</dbReference>
<keyword evidence="3 5" id="KW-0805">Transcription regulation</keyword>
<dbReference type="GO" id="GO:0006353">
    <property type="term" value="P:DNA-templated transcription termination"/>
    <property type="evidence" value="ECO:0007669"/>
    <property type="project" value="UniProtKB-UniRule"/>
</dbReference>
<dbReference type="GO" id="GO:0005829">
    <property type="term" value="C:cytosol"/>
    <property type="evidence" value="ECO:0007669"/>
    <property type="project" value="TreeGrafter"/>
</dbReference>
<dbReference type="GO" id="GO:0032784">
    <property type="term" value="P:regulation of DNA-templated transcription elongation"/>
    <property type="evidence" value="ECO:0007669"/>
    <property type="project" value="InterPro"/>
</dbReference>
<feature type="domain" description="NusG-like N-terminal" evidence="9">
    <location>
        <begin position="179"/>
        <end position="287"/>
    </location>
</feature>
<dbReference type="InterPro" id="IPR008991">
    <property type="entry name" value="Translation_prot_SH3-like_sf"/>
</dbReference>
<evidence type="ECO:0000256" key="8">
    <source>
        <dbReference type="SAM" id="MobiDB-lite"/>
    </source>
</evidence>
<dbReference type="NCBIfam" id="TIGR00922">
    <property type="entry name" value="nusG"/>
    <property type="match status" value="1"/>
</dbReference>
<dbReference type="PANTHER" id="PTHR30265:SF2">
    <property type="entry name" value="TRANSCRIPTION TERMINATION_ANTITERMINATION PROTEIN NUSG"/>
    <property type="match status" value="1"/>
</dbReference>
<dbReference type="CDD" id="cd09891">
    <property type="entry name" value="NGN_Bact_1"/>
    <property type="match status" value="1"/>
</dbReference>
<dbReference type="FunFam" id="2.30.30.30:FF:000002">
    <property type="entry name" value="Transcription termination/antitermination factor NusG"/>
    <property type="match status" value="1"/>
</dbReference>
<evidence type="ECO:0000256" key="2">
    <source>
        <dbReference type="ARBA" id="ARBA00022814"/>
    </source>
</evidence>
<dbReference type="Proteomes" id="UP000285266">
    <property type="component" value="Unassembled WGS sequence"/>
</dbReference>
<dbReference type="InterPro" id="IPR047050">
    <property type="entry name" value="NGN"/>
</dbReference>
<dbReference type="InterPro" id="IPR001062">
    <property type="entry name" value="Transcrpt_antiterm_NusG"/>
</dbReference>
<protein>
    <recommendedName>
        <fullName evidence="5 6">Transcription termination/antitermination protein NusG</fullName>
    </recommendedName>
</protein>
<dbReference type="InterPro" id="IPR036735">
    <property type="entry name" value="NGN_dom_sf"/>
</dbReference>
<evidence type="ECO:0000256" key="6">
    <source>
        <dbReference type="NCBIfam" id="TIGR00922"/>
    </source>
</evidence>
<dbReference type="Gene3D" id="2.30.30.30">
    <property type="match status" value="1"/>
</dbReference>
<evidence type="ECO:0000313" key="10">
    <source>
        <dbReference type="EMBL" id="ROT86333.1"/>
    </source>
</evidence>
<organism evidence="10 11">
    <name type="scientific">Bifidobacterium mongoliense</name>
    <dbReference type="NCBI Taxonomy" id="518643"/>
    <lineage>
        <taxon>Bacteria</taxon>
        <taxon>Bacillati</taxon>
        <taxon>Actinomycetota</taxon>
        <taxon>Actinomycetes</taxon>
        <taxon>Bifidobacteriales</taxon>
        <taxon>Bifidobacteriaceae</taxon>
        <taxon>Bifidobacterium</taxon>
    </lineage>
</organism>
<feature type="compositionally biased region" description="Acidic residues" evidence="8">
    <location>
        <begin position="125"/>
        <end position="138"/>
    </location>
</feature>
<evidence type="ECO:0000256" key="1">
    <source>
        <dbReference type="ARBA" id="ARBA00022472"/>
    </source>
</evidence>
<proteinExistence type="inferred from homology"/>
<dbReference type="PRINTS" id="PR00338">
    <property type="entry name" value="NUSGTNSCPFCT"/>
</dbReference>
<dbReference type="GO" id="GO:0006354">
    <property type="term" value="P:DNA-templated transcription elongation"/>
    <property type="evidence" value="ECO:0007669"/>
    <property type="project" value="UniProtKB-UniRule"/>
</dbReference>
<dbReference type="Pfam" id="PF02357">
    <property type="entry name" value="NusG"/>
    <property type="match status" value="1"/>
</dbReference>
<evidence type="ECO:0000313" key="11">
    <source>
        <dbReference type="Proteomes" id="UP000285266"/>
    </source>
</evidence>
<feature type="compositionally biased region" description="Low complexity" evidence="8">
    <location>
        <begin position="65"/>
        <end position="89"/>
    </location>
</feature>
<dbReference type="Gene3D" id="3.30.70.940">
    <property type="entry name" value="NusG, N-terminal domain"/>
    <property type="match status" value="1"/>
</dbReference>
<dbReference type="InterPro" id="IPR015869">
    <property type="entry name" value="Transcrpt_antiterm_NusG_bac_CS"/>
</dbReference>
<dbReference type="GO" id="GO:0031564">
    <property type="term" value="P:transcription antitermination"/>
    <property type="evidence" value="ECO:0007669"/>
    <property type="project" value="UniProtKB-UniRule"/>
</dbReference>
<evidence type="ECO:0000256" key="7">
    <source>
        <dbReference type="RuleBase" id="RU000538"/>
    </source>
</evidence>